<feature type="transmembrane region" description="Helical" evidence="1">
    <location>
        <begin position="100"/>
        <end position="117"/>
    </location>
</feature>
<dbReference type="Gene3D" id="3.30.70.270">
    <property type="match status" value="1"/>
</dbReference>
<dbReference type="InterPro" id="IPR011989">
    <property type="entry name" value="ARM-like"/>
</dbReference>
<dbReference type="AlphaFoldDB" id="Q2QNV7"/>
<keyword evidence="1" id="KW-0472">Membrane</keyword>
<reference evidence="3" key="2">
    <citation type="submission" date="2005-04" db="EMBL/GenBank/DDBJ databases">
        <authorList>
            <person name="Buell C.R."/>
            <person name="Wing R.A."/>
            <person name="McCombie W.A."/>
            <person name="Ouyang S."/>
        </authorList>
    </citation>
    <scope>NUCLEOTIDE SEQUENCE</scope>
</reference>
<dbReference type="SUPFAM" id="SSF56672">
    <property type="entry name" value="DNA/RNA polymerases"/>
    <property type="match status" value="1"/>
</dbReference>
<reference evidence="3" key="3">
    <citation type="submission" date="2006-01" db="EMBL/GenBank/DDBJ databases">
        <authorList>
            <person name="Buell R."/>
        </authorList>
    </citation>
    <scope>NUCLEOTIDE SEQUENCE</scope>
</reference>
<accession>Q2QNV7</accession>
<dbReference type="PANTHER" id="PTHR33115">
    <property type="entry name" value="ARM REPEAT SUPERFAMILY PROTEIN"/>
    <property type="match status" value="1"/>
</dbReference>
<feature type="domain" description="Tf2-1-like SH3-like" evidence="2">
    <location>
        <begin position="942"/>
        <end position="990"/>
    </location>
</feature>
<evidence type="ECO:0000313" key="3">
    <source>
        <dbReference type="EMBL" id="ABA99483.1"/>
    </source>
</evidence>
<protein>
    <submittedName>
        <fullName evidence="3">Retrotransposon protein, putative, unclassified, expressed</fullName>
    </submittedName>
</protein>
<evidence type="ECO:0000256" key="1">
    <source>
        <dbReference type="SAM" id="Phobius"/>
    </source>
</evidence>
<sequence length="1050" mass="119440">MMVYKSLPSYPKTSPIRHRLTPQTDILPQTVHAETAVTRAEETIPKSDALLNQFPPKLARLKFTKVSDVLLNEKLQYIRRSFSGFFTATLHTLLRKSKDVGVAVSLCMPILLCDYILNELVLVFVWVVHVLVFGIILCPLAAFYIFGLLITTGLSVWRLIQRDYGEADGGANLRPALNVVYSIAVLQGVLFCYRFASRSVGRELVVDVLTKYNFDSFGSSRALVEYLHETRTGCEKDPSFVEGRNLVTYAVELTRSESPNDFLSGARILATLLDQPELSEQHRMIKLLVISASSSQVLDKLLQTMDCNARPKNAEARELAARIVAHLAGNLHLEQFPGGIQFIASLLDGPVEEEEEDDDDNIYYRVLLDYNKELMRQGLLILGKLAADANCRQAIVDTEGLLTKIMEPLRSGLLHLNGHNDTWSDTVYASMEVMRRLVTAPGKTGEEVRRRISGDMEAMASMERILKCKECSDLLLQSLEIYTRLHERTLSNKESWRSLINILVHTFTQFYVKDDIRGLAGEKLAALSSHGHGKENAKIILQVKEEVIDDLTKMLANPNERNKFKIRAAQILEQLCIHLTDDDEYLQCLKKALKIAMPTVLSIALGEGYPSSNLLATVLSLCATMLRNFTNAEDFARLFDDEITSAGFSFPWRGITSAGFSFPRRLKHIVIRNSYPSISCLKTLKLITEIFMLMVRHGSGYTKEETDSLMESLSEAAVEMSDLENFMLISRNNRDGTKTLDFIVKEAKEELMQRERELQKRERFFSKLNLRAGYHHIRMAKGEEYKTAFQTHIGHYEDLGPNLSKNYRFKFYDNLIKVTVFFDIYSIENMLRILVPSDIVKGYASNPFPAQLLTELVVHPQARIDFSLHQGLMKYKGRWFRQPRSKALVACLQQAHPFSAIDVARLFMVNVYKLHGLPQVIISDRDKIITSLLWEQLFANVVAKRANHKLSFKHFRPYQILARIGKVAYTLQLPGDSLIHPTFDVSQLKSTCKDFKHQVQQHLPSDCWSHQIPKHILDTRVVTKGEATWEDEADLQILFPKALTWGQVKL</sequence>
<dbReference type="Gene3D" id="1.25.10.10">
    <property type="entry name" value="Leucine-rich Repeat Variant"/>
    <property type="match status" value="1"/>
</dbReference>
<dbReference type="InterPro" id="IPR056924">
    <property type="entry name" value="SH3_Tf2-1"/>
</dbReference>
<dbReference type="PANTHER" id="PTHR33115:SF22">
    <property type="entry name" value="OS12G0449900 PROTEIN"/>
    <property type="match status" value="1"/>
</dbReference>
<feature type="transmembrane region" description="Helical" evidence="1">
    <location>
        <begin position="123"/>
        <end position="156"/>
    </location>
</feature>
<dbReference type="Gene3D" id="3.10.10.10">
    <property type="entry name" value="HIV Type 1 Reverse Transcriptase, subunit A, domain 1"/>
    <property type="match status" value="1"/>
</dbReference>
<gene>
    <name evidence="3" type="ordered locus">LOC_Os12g36590</name>
</gene>
<proteinExistence type="predicted"/>
<dbReference type="InterPro" id="IPR016024">
    <property type="entry name" value="ARM-type_fold"/>
</dbReference>
<keyword evidence="1" id="KW-0812">Transmembrane</keyword>
<dbReference type="InterPro" id="IPR043502">
    <property type="entry name" value="DNA/RNA_pol_sf"/>
</dbReference>
<reference evidence="3" key="1">
    <citation type="journal article" date="2005" name="BMC Biol.">
        <title>The sequence of rice chromosomes 11 and 12, rich in disease resistance genes and recent gene duplications.</title>
        <authorList>
            <consortium name="The rice chromosomes 11 and 12 sequencing consortia"/>
        </authorList>
    </citation>
    <scope>NUCLEOTIDE SEQUENCE [LARGE SCALE GENOMIC DNA]</scope>
</reference>
<name>Q2QNV7_ORYSJ</name>
<organism evidence="3">
    <name type="scientific">Oryza sativa subsp. japonica</name>
    <name type="common">Rice</name>
    <dbReference type="NCBI Taxonomy" id="39947"/>
    <lineage>
        <taxon>Eukaryota</taxon>
        <taxon>Viridiplantae</taxon>
        <taxon>Streptophyta</taxon>
        <taxon>Embryophyta</taxon>
        <taxon>Tracheophyta</taxon>
        <taxon>Spermatophyta</taxon>
        <taxon>Magnoliopsida</taxon>
        <taxon>Liliopsida</taxon>
        <taxon>Poales</taxon>
        <taxon>Poaceae</taxon>
        <taxon>BOP clade</taxon>
        <taxon>Oryzoideae</taxon>
        <taxon>Oryzeae</taxon>
        <taxon>Oryzinae</taxon>
        <taxon>Oryza</taxon>
        <taxon>Oryza sativa</taxon>
    </lineage>
</organism>
<dbReference type="EMBL" id="DP000011">
    <property type="protein sequence ID" value="ABA99483.1"/>
    <property type="molecule type" value="Genomic_DNA"/>
</dbReference>
<dbReference type="Pfam" id="PF24626">
    <property type="entry name" value="SH3_Tf2-1"/>
    <property type="match status" value="1"/>
</dbReference>
<dbReference type="InterPro" id="IPR043128">
    <property type="entry name" value="Rev_trsase/Diguanyl_cyclase"/>
</dbReference>
<keyword evidence="1" id="KW-1133">Transmembrane helix</keyword>
<feature type="transmembrane region" description="Helical" evidence="1">
    <location>
        <begin position="176"/>
        <end position="196"/>
    </location>
</feature>
<evidence type="ECO:0000259" key="2">
    <source>
        <dbReference type="Pfam" id="PF24626"/>
    </source>
</evidence>
<dbReference type="SUPFAM" id="SSF48371">
    <property type="entry name" value="ARM repeat"/>
    <property type="match status" value="1"/>
</dbReference>